<evidence type="ECO:0000313" key="3">
    <source>
        <dbReference type="EMBL" id="MEQ2237037.1"/>
    </source>
</evidence>
<name>A0ABV0TZY7_9TELE</name>
<dbReference type="EMBL" id="JAHRIQ010048214">
    <property type="protein sequence ID" value="MEQ2237037.1"/>
    <property type="molecule type" value="Genomic_DNA"/>
</dbReference>
<accession>A0ABV0TZY7</accession>
<sequence>MGRPLQGLLLFAVCALHVGGLDFQPGSQALTQSVSMTRSGVKERAAQIVKRSLPSWLTASHNHRIRRRSAEQSDSCKQHQGFQSKLTENTHTVSYHQRSCFKSQSDN</sequence>
<keyword evidence="4" id="KW-1185">Reference proteome</keyword>
<organism evidence="3 4">
    <name type="scientific">Ilyodon furcidens</name>
    <name type="common">goldbreast splitfin</name>
    <dbReference type="NCBI Taxonomy" id="33524"/>
    <lineage>
        <taxon>Eukaryota</taxon>
        <taxon>Metazoa</taxon>
        <taxon>Chordata</taxon>
        <taxon>Craniata</taxon>
        <taxon>Vertebrata</taxon>
        <taxon>Euteleostomi</taxon>
        <taxon>Actinopterygii</taxon>
        <taxon>Neopterygii</taxon>
        <taxon>Teleostei</taxon>
        <taxon>Neoteleostei</taxon>
        <taxon>Acanthomorphata</taxon>
        <taxon>Ovalentaria</taxon>
        <taxon>Atherinomorphae</taxon>
        <taxon>Cyprinodontiformes</taxon>
        <taxon>Goodeidae</taxon>
        <taxon>Ilyodon</taxon>
    </lineage>
</organism>
<evidence type="ECO:0000313" key="4">
    <source>
        <dbReference type="Proteomes" id="UP001482620"/>
    </source>
</evidence>
<comment type="caution">
    <text evidence="3">The sequence shown here is derived from an EMBL/GenBank/DDBJ whole genome shotgun (WGS) entry which is preliminary data.</text>
</comment>
<protein>
    <submittedName>
        <fullName evidence="3">Uncharacterized protein</fullName>
    </submittedName>
</protein>
<feature type="compositionally biased region" description="Basic and acidic residues" evidence="1">
    <location>
        <begin position="68"/>
        <end position="77"/>
    </location>
</feature>
<gene>
    <name evidence="3" type="ORF">ILYODFUR_018969</name>
</gene>
<evidence type="ECO:0000256" key="2">
    <source>
        <dbReference type="SAM" id="SignalP"/>
    </source>
</evidence>
<evidence type="ECO:0000256" key="1">
    <source>
        <dbReference type="SAM" id="MobiDB-lite"/>
    </source>
</evidence>
<feature type="chain" id="PRO_5046042546" evidence="2">
    <location>
        <begin position="21"/>
        <end position="107"/>
    </location>
</feature>
<feature type="compositionally biased region" description="Polar residues" evidence="1">
    <location>
        <begin position="78"/>
        <end position="90"/>
    </location>
</feature>
<reference evidence="3 4" key="1">
    <citation type="submission" date="2021-06" db="EMBL/GenBank/DDBJ databases">
        <authorList>
            <person name="Palmer J.M."/>
        </authorList>
    </citation>
    <scope>NUCLEOTIDE SEQUENCE [LARGE SCALE GENOMIC DNA]</scope>
    <source>
        <strain evidence="4">if_2019</strain>
        <tissue evidence="3">Muscle</tissue>
    </source>
</reference>
<feature type="signal peptide" evidence="2">
    <location>
        <begin position="1"/>
        <end position="20"/>
    </location>
</feature>
<feature type="region of interest" description="Disordered" evidence="1">
    <location>
        <begin position="60"/>
        <end position="90"/>
    </location>
</feature>
<proteinExistence type="predicted"/>
<keyword evidence="2" id="KW-0732">Signal</keyword>
<dbReference type="Proteomes" id="UP001482620">
    <property type="component" value="Unassembled WGS sequence"/>
</dbReference>